<name>A0A0A2Y341_9PAST</name>
<evidence type="ECO:0000256" key="5">
    <source>
        <dbReference type="ARBA" id="ARBA00022989"/>
    </source>
</evidence>
<feature type="domain" description="Tripartite ATP-independent periplasmic transporters DctQ component" evidence="8">
    <location>
        <begin position="24"/>
        <end position="151"/>
    </location>
</feature>
<evidence type="ECO:0000256" key="1">
    <source>
        <dbReference type="ARBA" id="ARBA00004651"/>
    </source>
</evidence>
<comment type="function">
    <text evidence="7">Part of the tripartite ATP-independent periplasmic (TRAP) transport system.</text>
</comment>
<feature type="transmembrane region" description="Helical" evidence="7">
    <location>
        <begin position="53"/>
        <end position="72"/>
    </location>
</feature>
<evidence type="ECO:0000259" key="8">
    <source>
        <dbReference type="Pfam" id="PF04290"/>
    </source>
</evidence>
<comment type="subcellular location">
    <subcellularLocation>
        <location evidence="7">Cell inner membrane</location>
        <topology evidence="7">Multi-pass membrane protein</topology>
    </subcellularLocation>
    <subcellularLocation>
        <location evidence="1">Cell membrane</location>
        <topology evidence="1">Multi-pass membrane protein</topology>
    </subcellularLocation>
</comment>
<keyword evidence="7" id="KW-0997">Cell inner membrane</keyword>
<comment type="subunit">
    <text evidence="7">The complex comprises the extracytoplasmic solute receptor protein and the two transmembrane proteins.</text>
</comment>
<sequence length="158" mass="18365">MIEKYEKFISKTFLSLGCLFFLILVVMTFVQVITRYVINISFPWAEEFLRFCYTYMILFGILTTTQIQVPLLRIAIFEKFKYGWLLSSALYIVMLISLVLLIKGGIKLYSMNLNSYYSAFKISISWVYVPFILCLSLEVVRIIIAFISLAKTKVVGEL</sequence>
<dbReference type="Proteomes" id="UP000030539">
    <property type="component" value="Unassembled WGS sequence"/>
</dbReference>
<dbReference type="AlphaFoldDB" id="A0A0A2Y341"/>
<dbReference type="EMBL" id="JPXX01000004">
    <property type="protein sequence ID" value="KGQ39066.1"/>
    <property type="molecule type" value="Genomic_DNA"/>
</dbReference>
<keyword evidence="2 7" id="KW-0813">Transport</keyword>
<evidence type="ECO:0000256" key="3">
    <source>
        <dbReference type="ARBA" id="ARBA00022475"/>
    </source>
</evidence>
<proteinExistence type="inferred from homology"/>
<keyword evidence="6 7" id="KW-0472">Membrane</keyword>
<protein>
    <recommendedName>
        <fullName evidence="7">TRAP transporter small permease protein</fullName>
    </recommendedName>
</protein>
<evidence type="ECO:0000256" key="4">
    <source>
        <dbReference type="ARBA" id="ARBA00022692"/>
    </source>
</evidence>
<evidence type="ECO:0000256" key="7">
    <source>
        <dbReference type="RuleBase" id="RU369079"/>
    </source>
</evidence>
<comment type="caution">
    <text evidence="9">The sequence shown here is derived from an EMBL/GenBank/DDBJ whole genome shotgun (WGS) entry which is preliminary data.</text>
</comment>
<evidence type="ECO:0000256" key="2">
    <source>
        <dbReference type="ARBA" id="ARBA00022448"/>
    </source>
</evidence>
<accession>A0A0A2Y341</accession>
<keyword evidence="5 7" id="KW-1133">Transmembrane helix</keyword>
<dbReference type="STRING" id="155515.JP36_01100"/>
<organism evidence="9 10">
    <name type="scientific">Gallibacterium genomosp. 1</name>
    <dbReference type="NCBI Taxonomy" id="155515"/>
    <lineage>
        <taxon>Bacteria</taxon>
        <taxon>Pseudomonadati</taxon>
        <taxon>Pseudomonadota</taxon>
        <taxon>Gammaproteobacteria</taxon>
        <taxon>Pasteurellales</taxon>
        <taxon>Pasteurellaceae</taxon>
        <taxon>Gallibacterium</taxon>
    </lineage>
</organism>
<dbReference type="GO" id="GO:0005886">
    <property type="term" value="C:plasma membrane"/>
    <property type="evidence" value="ECO:0007669"/>
    <property type="project" value="UniProtKB-SubCell"/>
</dbReference>
<feature type="transmembrane region" description="Helical" evidence="7">
    <location>
        <begin position="12"/>
        <end position="33"/>
    </location>
</feature>
<reference evidence="9 10" key="1">
    <citation type="submission" date="2014-08" db="EMBL/GenBank/DDBJ databases">
        <title>Chaperone-usher fimbriae in a diverse selection of Gallibacterium genomes.</title>
        <authorList>
            <person name="Kudirkiene E."/>
            <person name="Bager R.J."/>
            <person name="Johnson T.J."/>
            <person name="Bojesen A.M."/>
        </authorList>
    </citation>
    <scope>NUCLEOTIDE SEQUENCE [LARGE SCALE GENOMIC DNA]</scope>
    <source>
        <strain evidence="9 10">CCM5974</strain>
    </source>
</reference>
<evidence type="ECO:0000313" key="10">
    <source>
        <dbReference type="Proteomes" id="UP000030539"/>
    </source>
</evidence>
<evidence type="ECO:0000313" key="9">
    <source>
        <dbReference type="EMBL" id="KGQ39066.1"/>
    </source>
</evidence>
<evidence type="ECO:0000256" key="6">
    <source>
        <dbReference type="ARBA" id="ARBA00023136"/>
    </source>
</evidence>
<keyword evidence="4 7" id="KW-0812">Transmembrane</keyword>
<keyword evidence="3" id="KW-1003">Cell membrane</keyword>
<dbReference type="RefSeq" id="WP_039171109.1">
    <property type="nucleotide sequence ID" value="NZ_JPXX01000004.1"/>
</dbReference>
<comment type="similarity">
    <text evidence="7">Belongs to the TRAP transporter small permease family.</text>
</comment>
<dbReference type="GO" id="GO:0022857">
    <property type="term" value="F:transmembrane transporter activity"/>
    <property type="evidence" value="ECO:0007669"/>
    <property type="project" value="UniProtKB-UniRule"/>
</dbReference>
<dbReference type="InterPro" id="IPR055348">
    <property type="entry name" value="DctQ"/>
</dbReference>
<dbReference type="eggNOG" id="COG3090">
    <property type="taxonomic scope" value="Bacteria"/>
</dbReference>
<dbReference type="Pfam" id="PF04290">
    <property type="entry name" value="DctQ"/>
    <property type="match status" value="1"/>
</dbReference>
<feature type="transmembrane region" description="Helical" evidence="7">
    <location>
        <begin position="126"/>
        <end position="150"/>
    </location>
</feature>
<gene>
    <name evidence="9" type="ORF">JP36_01100</name>
</gene>
<feature type="transmembrane region" description="Helical" evidence="7">
    <location>
        <begin position="84"/>
        <end position="106"/>
    </location>
</feature>